<accession>A0AA40AYA1</accession>
<keyword evidence="2" id="KW-1185">Reference proteome</keyword>
<sequence>MSDSLITHVIDILFHNQSLSLHPPTSALPSNSHAVTSLVIFAPGCFQTLQQPSSHPLIFFSFLNPFTTNIPLAATVSLQTASTSAPSACVYSPPKVAAIPNVWLPNKPSLPY</sequence>
<name>A0AA40AYA1_9PEZI</name>
<evidence type="ECO:0000313" key="2">
    <source>
        <dbReference type="Proteomes" id="UP001172102"/>
    </source>
</evidence>
<reference evidence="1" key="1">
    <citation type="submission" date="2023-06" db="EMBL/GenBank/DDBJ databases">
        <title>Genome-scale phylogeny and comparative genomics of the fungal order Sordariales.</title>
        <authorList>
            <consortium name="Lawrence Berkeley National Laboratory"/>
            <person name="Hensen N."/>
            <person name="Bonometti L."/>
            <person name="Westerberg I."/>
            <person name="Brannstrom I.O."/>
            <person name="Guillou S."/>
            <person name="Cros-Aarteil S."/>
            <person name="Calhoun S."/>
            <person name="Haridas S."/>
            <person name="Kuo A."/>
            <person name="Mondo S."/>
            <person name="Pangilinan J."/>
            <person name="Riley R."/>
            <person name="Labutti K."/>
            <person name="Andreopoulos B."/>
            <person name="Lipzen A."/>
            <person name="Chen C."/>
            <person name="Yanf M."/>
            <person name="Daum C."/>
            <person name="Ng V."/>
            <person name="Clum A."/>
            <person name="Steindorff A."/>
            <person name="Ohm R."/>
            <person name="Martin F."/>
            <person name="Silar P."/>
            <person name="Natvig D."/>
            <person name="Lalanne C."/>
            <person name="Gautier V."/>
            <person name="Ament-Velasquez S.L."/>
            <person name="Kruys A."/>
            <person name="Hutchinson M.I."/>
            <person name="Powell A.J."/>
            <person name="Barry K."/>
            <person name="Miller A.N."/>
            <person name="Grigoriev I.V."/>
            <person name="Debuchy R."/>
            <person name="Gladieux P."/>
            <person name="Thoren M.H."/>
            <person name="Johannesson H."/>
        </authorList>
    </citation>
    <scope>NUCLEOTIDE SEQUENCE</scope>
    <source>
        <strain evidence="1">SMH4607-1</strain>
    </source>
</reference>
<dbReference type="EMBL" id="JAUKUA010000002">
    <property type="protein sequence ID" value="KAK0724225.1"/>
    <property type="molecule type" value="Genomic_DNA"/>
</dbReference>
<gene>
    <name evidence="1" type="ORF">B0H67DRAFT_567481</name>
</gene>
<dbReference type="Proteomes" id="UP001172102">
    <property type="component" value="Unassembled WGS sequence"/>
</dbReference>
<dbReference type="AlphaFoldDB" id="A0AA40AYA1"/>
<proteinExistence type="predicted"/>
<comment type="caution">
    <text evidence="1">The sequence shown here is derived from an EMBL/GenBank/DDBJ whole genome shotgun (WGS) entry which is preliminary data.</text>
</comment>
<evidence type="ECO:0000313" key="1">
    <source>
        <dbReference type="EMBL" id="KAK0724225.1"/>
    </source>
</evidence>
<organism evidence="1 2">
    <name type="scientific">Lasiosphaeris hirsuta</name>
    <dbReference type="NCBI Taxonomy" id="260670"/>
    <lineage>
        <taxon>Eukaryota</taxon>
        <taxon>Fungi</taxon>
        <taxon>Dikarya</taxon>
        <taxon>Ascomycota</taxon>
        <taxon>Pezizomycotina</taxon>
        <taxon>Sordariomycetes</taxon>
        <taxon>Sordariomycetidae</taxon>
        <taxon>Sordariales</taxon>
        <taxon>Lasiosphaeriaceae</taxon>
        <taxon>Lasiosphaeris</taxon>
    </lineage>
</organism>
<protein>
    <submittedName>
        <fullName evidence="1">Uncharacterized protein</fullName>
    </submittedName>
</protein>